<dbReference type="NCBIfam" id="NF041706">
    <property type="entry name" value="2OG_matur_YhhC"/>
    <property type="match status" value="1"/>
</dbReference>
<sequence length="197" mass="21824">MTLPAFALTRTSSDPFPHFKVSGILSPGEADRALDWLRHRAPWILRVESFYEQHEFSLLSTELGAEIAGLVSPPFIEAVRTELRERFGCDGGLTLVDVSAHRLTAGQTIRIHNDFIGGEETHRLLIQLNDGWDAGRGGLLMLFAGEAPESLRHVVMPTHGSGFAFEISPASYHAVSSIKAGERYTLVYTFRRDMASE</sequence>
<keyword evidence="3" id="KW-1185">Reference proteome</keyword>
<feature type="domain" description="Prolyl 4-hydroxylase alpha subunit Fe(2+) 2OG dioxygenase" evidence="1">
    <location>
        <begin position="100"/>
        <end position="188"/>
    </location>
</feature>
<comment type="caution">
    <text evidence="2">The sequence shown here is derived from an EMBL/GenBank/DDBJ whole genome shotgun (WGS) entry which is preliminary data.</text>
</comment>
<accession>A0ABU9ZFU2</accession>
<reference evidence="2 3" key="1">
    <citation type="journal article" date="2023" name="PLoS ONE">
        <title>Complete genome assembly of Hawai'i environmental nontuberculous mycobacteria reveals unexpected co-isolation with methylobacteria.</title>
        <authorList>
            <person name="Hendrix J."/>
            <person name="Epperson L.E."/>
            <person name="Tong E.I."/>
            <person name="Chan Y.L."/>
            <person name="Hasan N.A."/>
            <person name="Dawrs S.N."/>
            <person name="Norton G.J."/>
            <person name="Virdi R."/>
            <person name="Crooks J.L."/>
            <person name="Chan E.D."/>
            <person name="Honda J.R."/>
            <person name="Strong M."/>
        </authorList>
    </citation>
    <scope>NUCLEOTIDE SEQUENCE [LARGE SCALE GENOMIC DNA]</scope>
    <source>
        <strain evidence="2 3">NJH_HI01</strain>
    </source>
</reference>
<evidence type="ECO:0000313" key="2">
    <source>
        <dbReference type="EMBL" id="MEN3230234.1"/>
    </source>
</evidence>
<proteinExistence type="predicted"/>
<protein>
    <submittedName>
        <fullName evidence="2">2OG-Fe(II) oxygenase</fullName>
    </submittedName>
</protein>
<name>A0ABU9ZFU2_9HYPH</name>
<evidence type="ECO:0000313" key="3">
    <source>
        <dbReference type="Proteomes" id="UP001404845"/>
    </source>
</evidence>
<dbReference type="EMBL" id="JAQYXL010000001">
    <property type="protein sequence ID" value="MEN3230234.1"/>
    <property type="molecule type" value="Genomic_DNA"/>
</dbReference>
<dbReference type="Gene3D" id="2.60.120.620">
    <property type="entry name" value="q2cbj1_9rhob like domain"/>
    <property type="match status" value="1"/>
</dbReference>
<dbReference type="InterPro" id="IPR044862">
    <property type="entry name" value="Pro_4_hyd_alph_FE2OG_OXY"/>
</dbReference>
<dbReference type="RefSeq" id="WP_345971650.1">
    <property type="nucleotide sequence ID" value="NZ_JAQYXL010000001.1"/>
</dbReference>
<gene>
    <name evidence="2" type="ORF">PUR21_21765</name>
</gene>
<organism evidence="2 3">
    <name type="scientific">Methylorubrum rhodesianum</name>
    <dbReference type="NCBI Taxonomy" id="29427"/>
    <lineage>
        <taxon>Bacteria</taxon>
        <taxon>Pseudomonadati</taxon>
        <taxon>Pseudomonadota</taxon>
        <taxon>Alphaproteobacteria</taxon>
        <taxon>Hyphomicrobiales</taxon>
        <taxon>Methylobacteriaceae</taxon>
        <taxon>Methylorubrum</taxon>
    </lineage>
</organism>
<dbReference type="Pfam" id="PF13640">
    <property type="entry name" value="2OG-FeII_Oxy_3"/>
    <property type="match status" value="1"/>
</dbReference>
<dbReference type="Proteomes" id="UP001404845">
    <property type="component" value="Unassembled WGS sequence"/>
</dbReference>
<evidence type="ECO:0000259" key="1">
    <source>
        <dbReference type="Pfam" id="PF13640"/>
    </source>
</evidence>